<comment type="caution">
    <text evidence="1">The sequence shown here is derived from an EMBL/GenBank/DDBJ whole genome shotgun (WGS) entry which is preliminary data.</text>
</comment>
<accession>X1ST15</accession>
<feature type="non-terminal residue" evidence="1">
    <location>
        <position position="1"/>
    </location>
</feature>
<gene>
    <name evidence="1" type="ORF">S12H4_29269</name>
</gene>
<organism evidence="1">
    <name type="scientific">marine sediment metagenome</name>
    <dbReference type="NCBI Taxonomy" id="412755"/>
    <lineage>
        <taxon>unclassified sequences</taxon>
        <taxon>metagenomes</taxon>
        <taxon>ecological metagenomes</taxon>
    </lineage>
</organism>
<reference evidence="1" key="1">
    <citation type="journal article" date="2014" name="Front. Microbiol.">
        <title>High frequency of phylogenetically diverse reductive dehalogenase-homologous genes in deep subseafloor sedimentary metagenomes.</title>
        <authorList>
            <person name="Kawai M."/>
            <person name="Futagami T."/>
            <person name="Toyoda A."/>
            <person name="Takaki Y."/>
            <person name="Nishi S."/>
            <person name="Hori S."/>
            <person name="Arai W."/>
            <person name="Tsubouchi T."/>
            <person name="Morono Y."/>
            <person name="Uchiyama I."/>
            <person name="Ito T."/>
            <person name="Fujiyama A."/>
            <person name="Inagaki F."/>
            <person name="Takami H."/>
        </authorList>
    </citation>
    <scope>NUCLEOTIDE SEQUENCE</scope>
    <source>
        <strain evidence="1">Expedition CK06-06</strain>
    </source>
</reference>
<dbReference type="EMBL" id="BARW01016865">
    <property type="protein sequence ID" value="GAI96073.1"/>
    <property type="molecule type" value="Genomic_DNA"/>
</dbReference>
<name>X1ST15_9ZZZZ</name>
<protein>
    <submittedName>
        <fullName evidence="1">Uncharacterized protein</fullName>
    </submittedName>
</protein>
<dbReference type="AlphaFoldDB" id="X1ST15"/>
<evidence type="ECO:0000313" key="1">
    <source>
        <dbReference type="EMBL" id="GAI96073.1"/>
    </source>
</evidence>
<sequence>FPVICKDGRVLQSVELSDTLFKVPVVKSDFVFIDRKLRPKALNWLNEKREEIIKPQKETEE</sequence>
<proteinExistence type="predicted"/>